<feature type="transmembrane region" description="Helical" evidence="5">
    <location>
        <begin position="369"/>
        <end position="386"/>
    </location>
</feature>
<dbReference type="PANTHER" id="PTHR31918:SF1">
    <property type="entry name" value="TRANSMEMBRANE PROTEIN 181"/>
    <property type="match status" value="1"/>
</dbReference>
<dbReference type="Pfam" id="PF06664">
    <property type="entry name" value="WLS-like_TM"/>
    <property type="match status" value="1"/>
</dbReference>
<feature type="transmembrane region" description="Helical" evidence="5">
    <location>
        <begin position="335"/>
        <end position="357"/>
    </location>
</feature>
<proteinExistence type="predicted"/>
<comment type="subcellular location">
    <subcellularLocation>
        <location evidence="1">Membrane</location>
        <topology evidence="1">Multi-pass membrane protein</topology>
    </subcellularLocation>
</comment>
<evidence type="ECO:0000256" key="5">
    <source>
        <dbReference type="SAM" id="Phobius"/>
    </source>
</evidence>
<gene>
    <name evidence="7" type="ORF">M9Y10_002124</name>
</gene>
<keyword evidence="2 5" id="KW-0812">Transmembrane</keyword>
<reference evidence="7 8" key="1">
    <citation type="submission" date="2024-04" db="EMBL/GenBank/DDBJ databases">
        <title>Tritrichomonas musculus Genome.</title>
        <authorList>
            <person name="Alves-Ferreira E."/>
            <person name="Grigg M."/>
            <person name="Lorenzi H."/>
            <person name="Galac M."/>
        </authorList>
    </citation>
    <scope>NUCLEOTIDE SEQUENCE [LARGE SCALE GENOMIC DNA]</scope>
    <source>
        <strain evidence="7 8">EAF2021</strain>
    </source>
</reference>
<feature type="transmembrane region" description="Helical" evidence="5">
    <location>
        <begin position="299"/>
        <end position="315"/>
    </location>
</feature>
<keyword evidence="4 5" id="KW-0472">Membrane</keyword>
<keyword evidence="3 5" id="KW-1133">Transmembrane helix</keyword>
<feature type="transmembrane region" description="Helical" evidence="5">
    <location>
        <begin position="232"/>
        <end position="253"/>
    </location>
</feature>
<name>A0ABR2L9A8_9EUKA</name>
<comment type="caution">
    <text evidence="7">The sequence shown here is derived from an EMBL/GenBank/DDBJ whole genome shotgun (WGS) entry which is preliminary data.</text>
</comment>
<dbReference type="EMBL" id="JAPFFF010000001">
    <property type="protein sequence ID" value="KAK8899802.1"/>
    <property type="molecule type" value="Genomic_DNA"/>
</dbReference>
<dbReference type="InterPro" id="IPR047843">
    <property type="entry name" value="WLS-like_TM"/>
</dbReference>
<keyword evidence="8" id="KW-1185">Reference proteome</keyword>
<evidence type="ECO:0000256" key="4">
    <source>
        <dbReference type="ARBA" id="ARBA00023136"/>
    </source>
</evidence>
<dbReference type="Proteomes" id="UP001470230">
    <property type="component" value="Unassembled WGS sequence"/>
</dbReference>
<evidence type="ECO:0000313" key="7">
    <source>
        <dbReference type="EMBL" id="KAK8899802.1"/>
    </source>
</evidence>
<evidence type="ECO:0000256" key="1">
    <source>
        <dbReference type="ARBA" id="ARBA00004141"/>
    </source>
</evidence>
<evidence type="ECO:0000256" key="3">
    <source>
        <dbReference type="ARBA" id="ARBA00022989"/>
    </source>
</evidence>
<dbReference type="InterPro" id="IPR040416">
    <property type="entry name" value="TMEM181"/>
</dbReference>
<sequence>MNAVSGYSNSINNLDNVQNEVLFKKKMMLIERPKHYSDFVFILALGIIILLAGLASSFSPYTCLQFSSSRPLHNNIWKSPLAVTIKDISPYNSYVSADLQFVTFKYRPLIKKPIYLRISIAFYAKNKIISTLRKDVKYTFQYLDSPSKASKPYQLFYFNTINFDKLVYNISYKDLPTEAKYLATSTFRDEPSFSKLKLFICSLLSFILIIITAIYIKSFYTRYSGWRIEQKVTLHLLFASILYYFPLFLYIHFTRPSLFNLFLLHSSKSAYTSYLYIYCLIIVNVLSGNYQFTKKKSKLIIIFFVLFLTDIFHKMNPEIARYNYSSEICTNYASFFVFKSFLHFCYYVYFFFVVGQSLSNIDSRYTKKAMIYIVIFFVFLTIMMAAKETTAIFEFLNQGPLYYVVKNVFLAMVPIAMVYFHLPLHKSQNDGLMSGSEDFSSDDQIEMFPQVISID</sequence>
<feature type="domain" description="Wntless-like transmembrane" evidence="6">
    <location>
        <begin position="191"/>
        <end position="423"/>
    </location>
</feature>
<evidence type="ECO:0000313" key="8">
    <source>
        <dbReference type="Proteomes" id="UP001470230"/>
    </source>
</evidence>
<evidence type="ECO:0000259" key="6">
    <source>
        <dbReference type="Pfam" id="PF06664"/>
    </source>
</evidence>
<feature type="transmembrane region" description="Helical" evidence="5">
    <location>
        <begin position="273"/>
        <end position="292"/>
    </location>
</feature>
<protein>
    <recommendedName>
        <fullName evidence="6">Wntless-like transmembrane domain-containing protein</fullName>
    </recommendedName>
</protein>
<feature type="transmembrane region" description="Helical" evidence="5">
    <location>
        <begin position="401"/>
        <end position="422"/>
    </location>
</feature>
<accession>A0ABR2L9A8</accession>
<feature type="transmembrane region" description="Helical" evidence="5">
    <location>
        <begin position="36"/>
        <end position="58"/>
    </location>
</feature>
<dbReference type="PANTHER" id="PTHR31918">
    <property type="entry name" value="TRANSMEMBRANE PROTEIN 181"/>
    <property type="match status" value="1"/>
</dbReference>
<feature type="transmembrane region" description="Helical" evidence="5">
    <location>
        <begin position="196"/>
        <end position="220"/>
    </location>
</feature>
<evidence type="ECO:0000256" key="2">
    <source>
        <dbReference type="ARBA" id="ARBA00022692"/>
    </source>
</evidence>
<organism evidence="7 8">
    <name type="scientific">Tritrichomonas musculus</name>
    <dbReference type="NCBI Taxonomy" id="1915356"/>
    <lineage>
        <taxon>Eukaryota</taxon>
        <taxon>Metamonada</taxon>
        <taxon>Parabasalia</taxon>
        <taxon>Tritrichomonadida</taxon>
        <taxon>Tritrichomonadidae</taxon>
        <taxon>Tritrichomonas</taxon>
    </lineage>
</organism>